<dbReference type="PANTHER" id="PTHR43975:SF2">
    <property type="entry name" value="EG:BACR7A4.14 PROTEIN-RELATED"/>
    <property type="match status" value="1"/>
</dbReference>
<dbReference type="EMBL" id="AZBU02000001">
    <property type="protein sequence ID" value="TMS35067.1"/>
    <property type="molecule type" value="Genomic_DNA"/>
</dbReference>
<accession>A0A4U8USE3</accession>
<dbReference type="PROSITE" id="PS51257">
    <property type="entry name" value="PROKAR_LIPOPROTEIN"/>
    <property type="match status" value="1"/>
</dbReference>
<reference evidence="2 3" key="1">
    <citation type="journal article" date="2015" name="Genome Biol.">
        <title>Comparative genomics of Steinernema reveals deeply conserved gene regulatory networks.</title>
        <authorList>
            <person name="Dillman A.R."/>
            <person name="Macchietto M."/>
            <person name="Porter C.F."/>
            <person name="Rogers A."/>
            <person name="Williams B."/>
            <person name="Antoshechkin I."/>
            <person name="Lee M.M."/>
            <person name="Goodwin Z."/>
            <person name="Lu X."/>
            <person name="Lewis E.E."/>
            <person name="Goodrich-Blair H."/>
            <person name="Stock S.P."/>
            <person name="Adams B.J."/>
            <person name="Sternberg P.W."/>
            <person name="Mortazavi A."/>
        </authorList>
    </citation>
    <scope>NUCLEOTIDE SEQUENCE [LARGE SCALE GENOMIC DNA]</scope>
    <source>
        <strain evidence="2 3">ALL</strain>
    </source>
</reference>
<dbReference type="PROSITE" id="PS00061">
    <property type="entry name" value="ADH_SHORT"/>
    <property type="match status" value="1"/>
</dbReference>
<organism evidence="2 3">
    <name type="scientific">Steinernema carpocapsae</name>
    <name type="common">Entomopathogenic nematode</name>
    <dbReference type="NCBI Taxonomy" id="34508"/>
    <lineage>
        <taxon>Eukaryota</taxon>
        <taxon>Metazoa</taxon>
        <taxon>Ecdysozoa</taxon>
        <taxon>Nematoda</taxon>
        <taxon>Chromadorea</taxon>
        <taxon>Rhabditida</taxon>
        <taxon>Tylenchina</taxon>
        <taxon>Panagrolaimomorpha</taxon>
        <taxon>Strongyloidoidea</taxon>
        <taxon>Steinernematidae</taxon>
        <taxon>Steinernema</taxon>
    </lineage>
</organism>
<dbReference type="Pfam" id="PF13561">
    <property type="entry name" value="adh_short_C2"/>
    <property type="match status" value="1"/>
</dbReference>
<dbReference type="Proteomes" id="UP000298663">
    <property type="component" value="Chromosome X"/>
</dbReference>
<evidence type="ECO:0000313" key="2">
    <source>
        <dbReference type="EMBL" id="TMS35067.1"/>
    </source>
</evidence>
<keyword evidence="1" id="KW-0560">Oxidoreductase</keyword>
<keyword evidence="3" id="KW-1185">Reference proteome</keyword>
<dbReference type="PANTHER" id="PTHR43975">
    <property type="entry name" value="ZGC:101858"/>
    <property type="match status" value="1"/>
</dbReference>
<dbReference type="Gene3D" id="3.40.50.720">
    <property type="entry name" value="NAD(P)-binding Rossmann-like Domain"/>
    <property type="match status" value="1"/>
</dbReference>
<comment type="caution">
    <text evidence="2">The sequence shown here is derived from an EMBL/GenBank/DDBJ whole genome shotgun (WGS) entry which is preliminary data.</text>
</comment>
<reference evidence="2 3" key="2">
    <citation type="journal article" date="2019" name="G3 (Bethesda)">
        <title>Hybrid Assembly of the Genome of the Entomopathogenic Nematode Steinernema carpocapsae Identifies the X-Chromosome.</title>
        <authorList>
            <person name="Serra L."/>
            <person name="Macchietto M."/>
            <person name="Macias-Munoz A."/>
            <person name="McGill C.J."/>
            <person name="Rodriguez I.M."/>
            <person name="Rodriguez B."/>
            <person name="Murad R."/>
            <person name="Mortazavi A."/>
        </authorList>
    </citation>
    <scope>NUCLEOTIDE SEQUENCE [LARGE SCALE GENOMIC DNA]</scope>
    <source>
        <strain evidence="2 3">ALL</strain>
    </source>
</reference>
<dbReference type="GO" id="GO:0016491">
    <property type="term" value="F:oxidoreductase activity"/>
    <property type="evidence" value="ECO:0007669"/>
    <property type="project" value="UniProtKB-KW"/>
</dbReference>
<evidence type="ECO:0000256" key="1">
    <source>
        <dbReference type="ARBA" id="ARBA00023002"/>
    </source>
</evidence>
<dbReference type="PRINTS" id="PR00081">
    <property type="entry name" value="GDHRDH"/>
</dbReference>
<evidence type="ECO:0000313" key="3">
    <source>
        <dbReference type="Proteomes" id="UP000298663"/>
    </source>
</evidence>
<dbReference type="SUPFAM" id="SSF51735">
    <property type="entry name" value="NAD(P)-binding Rossmann-fold domains"/>
    <property type="match status" value="1"/>
</dbReference>
<dbReference type="InterPro" id="IPR002347">
    <property type="entry name" value="SDR_fam"/>
</dbReference>
<dbReference type="STRING" id="34508.A0A4U8USE3"/>
<dbReference type="OrthoDB" id="47007at2759"/>
<proteinExistence type="predicted"/>
<dbReference type="PRINTS" id="PR00080">
    <property type="entry name" value="SDRFAMILY"/>
</dbReference>
<name>A0A4U8USE3_STECR</name>
<dbReference type="FunFam" id="3.40.50.720:FF:000084">
    <property type="entry name" value="Short-chain dehydrogenase reductase"/>
    <property type="match status" value="1"/>
</dbReference>
<gene>
    <name evidence="2" type="ORF">L596_002542</name>
</gene>
<sequence>MGRFSNKVVIVTGSSTGIGQACAILFAKEGGKVTITGRSEKTLAETRQQLERIGTSTENYLTLTGDIQNELFRAELIKKTIEKWGRLDVLVNNAGVSNKPGCDIDSLETFDYVFSINVRSLYDLTVLALPHILKTKGNVVSVSSICSFRPFTSCNFYCMAKAAVDQFTRAFAVQHAPKGIRFNNVNPGFTKTPVFSKNQHADTVSVSSERRQSFNQFEHEFISEAVPQGRMATCPEMAEAVAFLASDQASYVNGTCLVVDGAFSIRSPEKK</sequence>
<dbReference type="InterPro" id="IPR036291">
    <property type="entry name" value="NAD(P)-bd_dom_sf"/>
</dbReference>
<protein>
    <submittedName>
        <fullName evidence="2">Uncharacterized protein</fullName>
    </submittedName>
</protein>
<dbReference type="AlphaFoldDB" id="A0A4U8USE3"/>
<dbReference type="EMBL" id="CM016762">
    <property type="protein sequence ID" value="TMS35067.1"/>
    <property type="molecule type" value="Genomic_DNA"/>
</dbReference>
<dbReference type="InterPro" id="IPR020904">
    <property type="entry name" value="Sc_DH/Rdtase_CS"/>
</dbReference>